<keyword evidence="2" id="KW-1185">Reference proteome</keyword>
<accession>A0ACC1PP41</accession>
<dbReference type="EMBL" id="JAPDGR010000099">
    <property type="protein sequence ID" value="KAJ2996329.1"/>
    <property type="molecule type" value="Genomic_DNA"/>
</dbReference>
<name>A0ACC1PP41_9PEZI</name>
<comment type="caution">
    <text evidence="1">The sequence shown here is derived from an EMBL/GenBank/DDBJ whole genome shotgun (WGS) entry which is preliminary data.</text>
</comment>
<protein>
    <submittedName>
        <fullName evidence="1">Uncharacterized protein</fullName>
    </submittedName>
</protein>
<evidence type="ECO:0000313" key="2">
    <source>
        <dbReference type="Proteomes" id="UP001143856"/>
    </source>
</evidence>
<gene>
    <name evidence="1" type="ORF">NUW58_g1001</name>
</gene>
<proteinExistence type="predicted"/>
<reference evidence="1" key="1">
    <citation type="submission" date="2022-10" db="EMBL/GenBank/DDBJ databases">
        <title>Genome Sequence of Xylaria curta.</title>
        <authorList>
            <person name="Buettner E."/>
        </authorList>
    </citation>
    <scope>NUCLEOTIDE SEQUENCE</scope>
    <source>
        <strain evidence="1">Babe10</strain>
    </source>
</reference>
<dbReference type="Proteomes" id="UP001143856">
    <property type="component" value="Unassembled WGS sequence"/>
</dbReference>
<sequence>MDSIFGGFDLSAIPAGIPPPGVVPNFVDPPTQAELPKIFIYVTLPPMLAFLGLRIYTRIKYTRLGLDDALCVLSAIAIIAHIALSFAIIGNPAGPHMWDVPLSKITVNYAKFSILIAIMYFVAALFIKASILVLYQRIFRPSDIANILIWICITIVLLFYTISIVVFTIACVPHPEDYSTGGWLSPVTTQRCYNTDGHITIAAGAVGTFVDIYILVIPVLFLSRLRTPTKRKVGLLAVFTVGTAALAFSAAGTYYRSKIVSSSEHQDLSWNAMPIYATKLVQKPHLSLGGLETPNQSIANSLQSVGEINVGIMSSCMPVIFVLFKGFTAWSASWVTRIWSLNSRTRRQKHSTESGDVQMPHYNPIDENNLPVPPKGALTGLKSFMRNFNRTNLAKTQTTNMSLTQVSVDYDYHAQLKQGASVQHKPQTRGSDLL</sequence>
<organism evidence="1 2">
    <name type="scientific">Xylaria curta</name>
    <dbReference type="NCBI Taxonomy" id="42375"/>
    <lineage>
        <taxon>Eukaryota</taxon>
        <taxon>Fungi</taxon>
        <taxon>Dikarya</taxon>
        <taxon>Ascomycota</taxon>
        <taxon>Pezizomycotina</taxon>
        <taxon>Sordariomycetes</taxon>
        <taxon>Xylariomycetidae</taxon>
        <taxon>Xylariales</taxon>
        <taxon>Xylariaceae</taxon>
        <taxon>Xylaria</taxon>
    </lineage>
</organism>
<evidence type="ECO:0000313" key="1">
    <source>
        <dbReference type="EMBL" id="KAJ2996329.1"/>
    </source>
</evidence>